<dbReference type="SUPFAM" id="SSF47571">
    <property type="entry name" value="Cloroperoxidase"/>
    <property type="match status" value="1"/>
</dbReference>
<evidence type="ECO:0000256" key="5">
    <source>
        <dbReference type="ARBA" id="ARBA00023002"/>
    </source>
</evidence>
<dbReference type="OrthoDB" id="407298at2759"/>
<comment type="cofactor">
    <cofactor evidence="1">
        <name>heme b</name>
        <dbReference type="ChEBI" id="CHEBI:60344"/>
    </cofactor>
</comment>
<keyword evidence="4" id="KW-0479">Metal-binding</keyword>
<accession>A0A194XX86</accession>
<dbReference type="InterPro" id="IPR036851">
    <property type="entry name" value="Chloroperoxidase-like_sf"/>
</dbReference>
<sequence length="243" mass="26983">MYLTLISIVKSIFSSSHSKGVVAPASEENEDHVYIKGNPDDRGPCPGLNALANQGYLPRDGKNLTLAQVETALKNGLHMTPLLATSLTNALKPLLRKDKTFDLADTRRHNVIEHDNSFTRHDLWQGDNYTFQPDMLAAILDDADGGPITLKSLAKSFKRRDREQKAIGAPKLPLKLWFVRVLNIAGSINTAALPKGRVPREVFEQLFAEERWAGVILENQKTRSVATLLYNAVVLVWYVVTGP</sequence>
<dbReference type="InterPro" id="IPR000028">
    <property type="entry name" value="Chloroperoxidase"/>
</dbReference>
<evidence type="ECO:0000256" key="6">
    <source>
        <dbReference type="ARBA" id="ARBA00023004"/>
    </source>
</evidence>
<organism evidence="9 10">
    <name type="scientific">Mollisia scopiformis</name>
    <name type="common">Conifer needle endophyte fungus</name>
    <name type="synonym">Phialocephala scopiformis</name>
    <dbReference type="NCBI Taxonomy" id="149040"/>
    <lineage>
        <taxon>Eukaryota</taxon>
        <taxon>Fungi</taxon>
        <taxon>Dikarya</taxon>
        <taxon>Ascomycota</taxon>
        <taxon>Pezizomycotina</taxon>
        <taxon>Leotiomycetes</taxon>
        <taxon>Helotiales</taxon>
        <taxon>Mollisiaceae</taxon>
        <taxon>Mollisia</taxon>
    </lineage>
</organism>
<dbReference type="KEGG" id="psco:LY89DRAFT_679560"/>
<dbReference type="Pfam" id="PF01328">
    <property type="entry name" value="Peroxidase_2"/>
    <property type="match status" value="1"/>
</dbReference>
<proteinExistence type="inferred from homology"/>
<feature type="domain" description="Heme haloperoxidase family profile" evidence="8">
    <location>
        <begin position="30"/>
        <end position="235"/>
    </location>
</feature>
<dbReference type="GO" id="GO:0046872">
    <property type="term" value="F:metal ion binding"/>
    <property type="evidence" value="ECO:0007669"/>
    <property type="project" value="UniProtKB-KW"/>
</dbReference>
<reference evidence="9 10" key="1">
    <citation type="submission" date="2015-10" db="EMBL/GenBank/DDBJ databases">
        <title>Full genome of DAOMC 229536 Phialocephala scopiformis, a fungal endophyte of spruce producing the potent anti-insectan compound rugulosin.</title>
        <authorList>
            <consortium name="DOE Joint Genome Institute"/>
            <person name="Walker A.K."/>
            <person name="Frasz S.L."/>
            <person name="Seifert K.A."/>
            <person name="Miller J.D."/>
            <person name="Mondo S.J."/>
            <person name="Labutti K."/>
            <person name="Lipzen A."/>
            <person name="Dockter R."/>
            <person name="Kennedy M."/>
            <person name="Grigoriev I.V."/>
            <person name="Spatafora J.W."/>
        </authorList>
    </citation>
    <scope>NUCLEOTIDE SEQUENCE [LARGE SCALE GENOMIC DNA]</scope>
    <source>
        <strain evidence="9 10">CBS 120377</strain>
    </source>
</reference>
<evidence type="ECO:0000256" key="2">
    <source>
        <dbReference type="ARBA" id="ARBA00022559"/>
    </source>
</evidence>
<dbReference type="AlphaFoldDB" id="A0A194XX86"/>
<dbReference type="Gene3D" id="1.10.489.10">
    <property type="entry name" value="Chloroperoxidase-like"/>
    <property type="match status" value="1"/>
</dbReference>
<dbReference type="PROSITE" id="PS51405">
    <property type="entry name" value="HEME_HALOPEROXIDASE"/>
    <property type="match status" value="1"/>
</dbReference>
<evidence type="ECO:0000256" key="1">
    <source>
        <dbReference type="ARBA" id="ARBA00001970"/>
    </source>
</evidence>
<dbReference type="PANTHER" id="PTHR33577">
    <property type="entry name" value="STERIGMATOCYSTIN BIOSYNTHESIS PEROXIDASE STCC-RELATED"/>
    <property type="match status" value="1"/>
</dbReference>
<evidence type="ECO:0000256" key="4">
    <source>
        <dbReference type="ARBA" id="ARBA00022723"/>
    </source>
</evidence>
<dbReference type="PANTHER" id="PTHR33577:SF9">
    <property type="entry name" value="PEROXIDASE STCC"/>
    <property type="match status" value="1"/>
</dbReference>
<keyword evidence="6" id="KW-0408">Iron</keyword>
<keyword evidence="10" id="KW-1185">Reference proteome</keyword>
<evidence type="ECO:0000259" key="8">
    <source>
        <dbReference type="PROSITE" id="PS51405"/>
    </source>
</evidence>
<dbReference type="Proteomes" id="UP000070700">
    <property type="component" value="Unassembled WGS sequence"/>
</dbReference>
<comment type="similarity">
    <text evidence="7">Belongs to the chloroperoxidase family.</text>
</comment>
<keyword evidence="2 9" id="KW-0575">Peroxidase</keyword>
<dbReference type="EMBL" id="KQ947404">
    <property type="protein sequence ID" value="KUJ24407.1"/>
    <property type="molecule type" value="Genomic_DNA"/>
</dbReference>
<evidence type="ECO:0000313" key="10">
    <source>
        <dbReference type="Proteomes" id="UP000070700"/>
    </source>
</evidence>
<keyword evidence="3" id="KW-0349">Heme</keyword>
<protein>
    <submittedName>
        <fullName evidence="9">Cloroperoxidase</fullName>
    </submittedName>
</protein>
<evidence type="ECO:0000256" key="3">
    <source>
        <dbReference type="ARBA" id="ARBA00022617"/>
    </source>
</evidence>
<dbReference type="GeneID" id="28823619"/>
<gene>
    <name evidence="9" type="ORF">LY89DRAFT_679560</name>
</gene>
<dbReference type="GO" id="GO:0004601">
    <property type="term" value="F:peroxidase activity"/>
    <property type="evidence" value="ECO:0007669"/>
    <property type="project" value="UniProtKB-KW"/>
</dbReference>
<dbReference type="InParanoid" id="A0A194XX86"/>
<name>A0A194XX86_MOLSC</name>
<dbReference type="RefSeq" id="XP_018078762.1">
    <property type="nucleotide sequence ID" value="XM_018213893.1"/>
</dbReference>
<evidence type="ECO:0000256" key="7">
    <source>
        <dbReference type="ARBA" id="ARBA00025795"/>
    </source>
</evidence>
<evidence type="ECO:0000313" key="9">
    <source>
        <dbReference type="EMBL" id="KUJ24407.1"/>
    </source>
</evidence>
<keyword evidence="5" id="KW-0560">Oxidoreductase</keyword>